<organism evidence="2 3">
    <name type="scientific">Candidatus Shapirobacteria bacterium GW2011_GWE1_38_10</name>
    <dbReference type="NCBI Taxonomy" id="1618488"/>
    <lineage>
        <taxon>Bacteria</taxon>
        <taxon>Candidatus Shapironibacteriota</taxon>
    </lineage>
</organism>
<dbReference type="PANTHER" id="PTHR34203:SF15">
    <property type="entry name" value="SLL1173 PROTEIN"/>
    <property type="match status" value="1"/>
</dbReference>
<evidence type="ECO:0000313" key="2">
    <source>
        <dbReference type="EMBL" id="KKQ49163.1"/>
    </source>
</evidence>
<dbReference type="AlphaFoldDB" id="A0A0G0I1I0"/>
<keyword evidence="2" id="KW-0489">Methyltransferase</keyword>
<accession>A0A0G0I1I0</accession>
<dbReference type="InterPro" id="IPR052514">
    <property type="entry name" value="SAM-dependent_MTase"/>
</dbReference>
<comment type="caution">
    <text evidence="2">The sequence shown here is derived from an EMBL/GenBank/DDBJ whole genome shotgun (WGS) entry which is preliminary data.</text>
</comment>
<sequence length="274" mass="32195">MMRIKMFLQKLIRSSFSSLPFSLQYRIKNNLDIVKRLDYKKNISIDIDSPVEYEFRLKSCFHEPGTIRWIENYIKKNETVFDIGSNIGAYSLITAKYNNMSNQIYSFEPNFSSYNKLCKNIILNDCESNIFPFPIAFADKYGINILNYSSLEIGSAYHTLGDNKFLKYKPKYRQQVIVFSVDKFVDDFDVPTPQHMKIDVDGMEYEILKGAKKTILKKNFRSLNVEIDENSEKFAEIVRYIKSLGLTFHEKYTDLNADDPKSGEFRVYNYIFLK</sequence>
<keyword evidence="2" id="KW-0808">Transferase</keyword>
<gene>
    <name evidence="2" type="ORF">US68_C0018G0009</name>
</gene>
<dbReference type="NCBIfam" id="TIGR01444">
    <property type="entry name" value="fkbM_fam"/>
    <property type="match status" value="1"/>
</dbReference>
<dbReference type="SUPFAM" id="SSF53335">
    <property type="entry name" value="S-adenosyl-L-methionine-dependent methyltransferases"/>
    <property type="match status" value="1"/>
</dbReference>
<dbReference type="EMBL" id="LBTX01000018">
    <property type="protein sequence ID" value="KKQ49163.1"/>
    <property type="molecule type" value="Genomic_DNA"/>
</dbReference>
<dbReference type="GO" id="GO:0008168">
    <property type="term" value="F:methyltransferase activity"/>
    <property type="evidence" value="ECO:0007669"/>
    <property type="project" value="UniProtKB-KW"/>
</dbReference>
<name>A0A0G0I1I0_9BACT</name>
<dbReference type="GO" id="GO:0032259">
    <property type="term" value="P:methylation"/>
    <property type="evidence" value="ECO:0007669"/>
    <property type="project" value="UniProtKB-KW"/>
</dbReference>
<dbReference type="InterPro" id="IPR029063">
    <property type="entry name" value="SAM-dependent_MTases_sf"/>
</dbReference>
<protein>
    <submittedName>
        <fullName evidence="2">Methyltransferase FkbM family</fullName>
    </submittedName>
</protein>
<evidence type="ECO:0000313" key="3">
    <source>
        <dbReference type="Proteomes" id="UP000034231"/>
    </source>
</evidence>
<dbReference type="InterPro" id="IPR006342">
    <property type="entry name" value="FkbM_mtfrase"/>
</dbReference>
<evidence type="ECO:0000259" key="1">
    <source>
        <dbReference type="Pfam" id="PF05050"/>
    </source>
</evidence>
<dbReference type="Gene3D" id="3.40.50.150">
    <property type="entry name" value="Vaccinia Virus protein VP39"/>
    <property type="match status" value="1"/>
</dbReference>
<feature type="domain" description="Methyltransferase FkbM" evidence="1">
    <location>
        <begin position="82"/>
        <end position="245"/>
    </location>
</feature>
<dbReference type="Proteomes" id="UP000034231">
    <property type="component" value="Unassembled WGS sequence"/>
</dbReference>
<dbReference type="PANTHER" id="PTHR34203">
    <property type="entry name" value="METHYLTRANSFERASE, FKBM FAMILY PROTEIN"/>
    <property type="match status" value="1"/>
</dbReference>
<reference evidence="2 3" key="1">
    <citation type="journal article" date="2015" name="Nature">
        <title>rRNA introns, odd ribosomes, and small enigmatic genomes across a large radiation of phyla.</title>
        <authorList>
            <person name="Brown C.T."/>
            <person name="Hug L.A."/>
            <person name="Thomas B.C."/>
            <person name="Sharon I."/>
            <person name="Castelle C.J."/>
            <person name="Singh A."/>
            <person name="Wilkins M.J."/>
            <person name="Williams K.H."/>
            <person name="Banfield J.F."/>
        </authorList>
    </citation>
    <scope>NUCLEOTIDE SEQUENCE [LARGE SCALE GENOMIC DNA]</scope>
</reference>
<proteinExistence type="predicted"/>
<dbReference type="Pfam" id="PF05050">
    <property type="entry name" value="Methyltransf_21"/>
    <property type="match status" value="1"/>
</dbReference>